<gene>
    <name evidence="4" type="ORF">BC643_3439</name>
</gene>
<dbReference type="Gene3D" id="2.60.120.1440">
    <property type="match status" value="1"/>
</dbReference>
<evidence type="ECO:0000256" key="1">
    <source>
        <dbReference type="SAM" id="Phobius"/>
    </source>
</evidence>
<feature type="domain" description="Protein FecR C-terminal" evidence="3">
    <location>
        <begin position="255"/>
        <end position="316"/>
    </location>
</feature>
<feature type="transmembrane region" description="Helical" evidence="1">
    <location>
        <begin position="80"/>
        <end position="104"/>
    </location>
</feature>
<dbReference type="Gene3D" id="3.55.50.30">
    <property type="match status" value="1"/>
</dbReference>
<evidence type="ECO:0000313" key="4">
    <source>
        <dbReference type="EMBL" id="RKD88294.1"/>
    </source>
</evidence>
<protein>
    <submittedName>
        <fullName evidence="4">FecR family protein</fullName>
    </submittedName>
</protein>
<dbReference type="InterPro" id="IPR032508">
    <property type="entry name" value="FecR_C"/>
</dbReference>
<keyword evidence="1" id="KW-1133">Transmembrane helix</keyword>
<dbReference type="Pfam" id="PF04773">
    <property type="entry name" value="FecR"/>
    <property type="match status" value="1"/>
</dbReference>
<dbReference type="GO" id="GO:0016989">
    <property type="term" value="F:sigma factor antagonist activity"/>
    <property type="evidence" value="ECO:0007669"/>
    <property type="project" value="TreeGrafter"/>
</dbReference>
<dbReference type="PANTHER" id="PTHR30273">
    <property type="entry name" value="PERIPLASMIC SIGNAL SENSOR AND SIGMA FACTOR ACTIVATOR FECR-RELATED"/>
    <property type="match status" value="1"/>
</dbReference>
<comment type="caution">
    <text evidence="4">The sequence shown here is derived from an EMBL/GenBank/DDBJ whole genome shotgun (WGS) entry which is preliminary data.</text>
</comment>
<evidence type="ECO:0000259" key="3">
    <source>
        <dbReference type="Pfam" id="PF16344"/>
    </source>
</evidence>
<feature type="domain" description="FecR protein" evidence="2">
    <location>
        <begin position="118"/>
        <end position="211"/>
    </location>
</feature>
<dbReference type="OrthoDB" id="1098987at2"/>
<accession>A0A419VYQ3</accession>
<dbReference type="AlphaFoldDB" id="A0A419VYQ3"/>
<dbReference type="Pfam" id="PF16344">
    <property type="entry name" value="FecR_C"/>
    <property type="match status" value="1"/>
</dbReference>
<reference evidence="4 5" key="1">
    <citation type="submission" date="2018-09" db="EMBL/GenBank/DDBJ databases">
        <title>Genomic Encyclopedia of Archaeal and Bacterial Type Strains, Phase II (KMG-II): from individual species to whole genera.</title>
        <authorList>
            <person name="Goeker M."/>
        </authorList>
    </citation>
    <scope>NUCLEOTIDE SEQUENCE [LARGE SCALE GENOMIC DNA]</scope>
    <source>
        <strain evidence="4 5">DSM 27148</strain>
    </source>
</reference>
<proteinExistence type="predicted"/>
<name>A0A419VYQ3_9BACT</name>
<evidence type="ECO:0000313" key="5">
    <source>
        <dbReference type="Proteomes" id="UP000283387"/>
    </source>
</evidence>
<keyword evidence="5" id="KW-1185">Reference proteome</keyword>
<dbReference type="InterPro" id="IPR006860">
    <property type="entry name" value="FecR"/>
</dbReference>
<dbReference type="PIRSF" id="PIRSF018266">
    <property type="entry name" value="FecR"/>
    <property type="match status" value="1"/>
</dbReference>
<dbReference type="RefSeq" id="WP_120274464.1">
    <property type="nucleotide sequence ID" value="NZ_RAPN01000002.1"/>
</dbReference>
<sequence length="331" mass="38260">MEWIDKLVLKFLTHESSKDELEKVSALVKNKEDRKELLAYQKLWIWSGQLNWRKPEVDFDETWKKIEGRQTNSGLGRMRVLRIAGIAASVLILLNIGWWTSFYFNGNGAQDQSFEYVVNSNTNNNTVLHLPDSTLVYLRPGSELKYDSEFNSRQRIVSLEGEAFFEVTKNAAKPFVVKTEKAEVTVLGTKFNVFAEKGASTYQSTLVEGKVMFRASSGKRYILHPDQMLEYKVNSDSVNIVRVNTQLYTSWKDGKIMFRDETLAEITSKLERIYHVKFVINNKDLAEKYRFSGTFNRETSVAEVITMLKKSIPMKATRVEQFPEPDIIYLE</sequence>
<organism evidence="4 5">
    <name type="scientific">Mangrovibacterium diazotrophicum</name>
    <dbReference type="NCBI Taxonomy" id="1261403"/>
    <lineage>
        <taxon>Bacteria</taxon>
        <taxon>Pseudomonadati</taxon>
        <taxon>Bacteroidota</taxon>
        <taxon>Bacteroidia</taxon>
        <taxon>Marinilabiliales</taxon>
        <taxon>Prolixibacteraceae</taxon>
        <taxon>Mangrovibacterium</taxon>
    </lineage>
</organism>
<keyword evidence="1" id="KW-0812">Transmembrane</keyword>
<dbReference type="EMBL" id="RAPN01000002">
    <property type="protein sequence ID" value="RKD88294.1"/>
    <property type="molecule type" value="Genomic_DNA"/>
</dbReference>
<keyword evidence="1" id="KW-0472">Membrane</keyword>
<dbReference type="PANTHER" id="PTHR30273:SF2">
    <property type="entry name" value="PROTEIN FECR"/>
    <property type="match status" value="1"/>
</dbReference>
<dbReference type="InterPro" id="IPR012373">
    <property type="entry name" value="Ferrdict_sens_TM"/>
</dbReference>
<dbReference type="Proteomes" id="UP000283387">
    <property type="component" value="Unassembled WGS sequence"/>
</dbReference>
<evidence type="ECO:0000259" key="2">
    <source>
        <dbReference type="Pfam" id="PF04773"/>
    </source>
</evidence>